<organism evidence="2 3">
    <name type="scientific">Nesidiocoris tenuis</name>
    <dbReference type="NCBI Taxonomy" id="355587"/>
    <lineage>
        <taxon>Eukaryota</taxon>
        <taxon>Metazoa</taxon>
        <taxon>Ecdysozoa</taxon>
        <taxon>Arthropoda</taxon>
        <taxon>Hexapoda</taxon>
        <taxon>Insecta</taxon>
        <taxon>Pterygota</taxon>
        <taxon>Neoptera</taxon>
        <taxon>Paraneoptera</taxon>
        <taxon>Hemiptera</taxon>
        <taxon>Heteroptera</taxon>
        <taxon>Panheteroptera</taxon>
        <taxon>Cimicomorpha</taxon>
        <taxon>Miridae</taxon>
        <taxon>Dicyphina</taxon>
        <taxon>Nesidiocoris</taxon>
    </lineage>
</organism>
<keyword evidence="1" id="KW-0732">Signal</keyword>
<keyword evidence="3" id="KW-1185">Reference proteome</keyword>
<reference evidence="2 3" key="1">
    <citation type="submission" date="2023-09" db="EMBL/GenBank/DDBJ databases">
        <title>Nesidiocoris tenuis whole genome shotgun sequence.</title>
        <authorList>
            <person name="Shibata T."/>
            <person name="Shimoda M."/>
            <person name="Kobayashi T."/>
            <person name="Uehara T."/>
        </authorList>
    </citation>
    <scope>NUCLEOTIDE SEQUENCE [LARGE SCALE GENOMIC DNA]</scope>
    <source>
        <strain evidence="2 3">Japan</strain>
    </source>
</reference>
<accession>A0ABN7AGP7</accession>
<sequence>MRTVVRYLSALCVFLVAVCYLDAVPSVGPAEIVIRHGESCGLKIPSLIDYHIRYYKLRRKYVVQLNFTAPWTFSDEIGMVANVAVKRNGAWKPNFFVIKGDKVCTALKNSQYEVFKLFAKSLNAPDPPSCPLPAGTVKAEFDPDINLFQEKNHINVLPYGELRLIVNMTRRGDVVACFKYFFDVVPKRSPIG</sequence>
<protein>
    <recommendedName>
        <fullName evidence="4">MD-2-related lipid-recognition domain-containing protein</fullName>
    </recommendedName>
</protein>
<name>A0ABN7AGP7_9HEMI</name>
<evidence type="ECO:0000313" key="2">
    <source>
        <dbReference type="EMBL" id="BES91404.1"/>
    </source>
</evidence>
<gene>
    <name evidence="2" type="ORF">NTJ_04212</name>
</gene>
<dbReference type="EMBL" id="AP028910">
    <property type="protein sequence ID" value="BES91404.1"/>
    <property type="molecule type" value="Genomic_DNA"/>
</dbReference>
<feature type="chain" id="PRO_5045233020" description="MD-2-related lipid-recognition domain-containing protein" evidence="1">
    <location>
        <begin position="24"/>
        <end position="192"/>
    </location>
</feature>
<evidence type="ECO:0000313" key="3">
    <source>
        <dbReference type="Proteomes" id="UP001307889"/>
    </source>
</evidence>
<proteinExistence type="predicted"/>
<evidence type="ECO:0008006" key="4">
    <source>
        <dbReference type="Google" id="ProtNLM"/>
    </source>
</evidence>
<evidence type="ECO:0000256" key="1">
    <source>
        <dbReference type="SAM" id="SignalP"/>
    </source>
</evidence>
<dbReference type="Proteomes" id="UP001307889">
    <property type="component" value="Chromosome 2"/>
</dbReference>
<feature type="signal peptide" evidence="1">
    <location>
        <begin position="1"/>
        <end position="23"/>
    </location>
</feature>